<dbReference type="PROSITE" id="PS50956">
    <property type="entry name" value="HTH_ASNC_2"/>
    <property type="match status" value="1"/>
</dbReference>
<organism evidence="5 6">
    <name type="scientific">Variovorax boronicumulans</name>
    <dbReference type="NCBI Taxonomy" id="436515"/>
    <lineage>
        <taxon>Bacteria</taxon>
        <taxon>Pseudomonadati</taxon>
        <taxon>Pseudomonadota</taxon>
        <taxon>Betaproteobacteria</taxon>
        <taxon>Burkholderiales</taxon>
        <taxon>Comamonadaceae</taxon>
        <taxon>Variovorax</taxon>
    </lineage>
</organism>
<dbReference type="PRINTS" id="PR00033">
    <property type="entry name" value="HTHASNC"/>
</dbReference>
<dbReference type="GO" id="GO:0043200">
    <property type="term" value="P:response to amino acid"/>
    <property type="evidence" value="ECO:0007669"/>
    <property type="project" value="TreeGrafter"/>
</dbReference>
<dbReference type="InterPro" id="IPR019887">
    <property type="entry name" value="Tscrpt_reg_AsnC/Lrp_C"/>
</dbReference>
<dbReference type="EMBL" id="JAUSRD010000001">
    <property type="protein sequence ID" value="MDP9891412.1"/>
    <property type="molecule type" value="Genomic_DNA"/>
</dbReference>
<dbReference type="PANTHER" id="PTHR30154">
    <property type="entry name" value="LEUCINE-RESPONSIVE REGULATORY PROTEIN"/>
    <property type="match status" value="1"/>
</dbReference>
<evidence type="ECO:0000256" key="3">
    <source>
        <dbReference type="ARBA" id="ARBA00023163"/>
    </source>
</evidence>
<sequence length="156" mass="16882">MKHTMNIDKKDRLILEALQTDARQSLAALGKRIGLSQPAMSERVRKLEDAGVIEGYGARVNLRALGVGLQAIIRIETTHAGIAKYLKLFDAMPEVLSADRVTGEDCFFVRCAIAEPADLQRVVDALAVDGAVTTSLVLSSPVNKHVTVHAAKPPRK</sequence>
<feature type="domain" description="HTH asnC-type" evidence="4">
    <location>
        <begin position="7"/>
        <end position="68"/>
    </location>
</feature>
<keyword evidence="3" id="KW-0804">Transcription</keyword>
<dbReference type="InterPro" id="IPR011008">
    <property type="entry name" value="Dimeric_a/b-barrel"/>
</dbReference>
<dbReference type="InterPro" id="IPR011991">
    <property type="entry name" value="ArsR-like_HTH"/>
</dbReference>
<name>A0AAW8CM97_9BURK</name>
<dbReference type="SUPFAM" id="SSF46785">
    <property type="entry name" value="Winged helix' DNA-binding domain"/>
    <property type="match status" value="1"/>
</dbReference>
<evidence type="ECO:0000313" key="5">
    <source>
        <dbReference type="EMBL" id="MDP9891412.1"/>
    </source>
</evidence>
<dbReference type="InterPro" id="IPR036390">
    <property type="entry name" value="WH_DNA-bd_sf"/>
</dbReference>
<accession>A0AAW8CM97</accession>
<evidence type="ECO:0000256" key="1">
    <source>
        <dbReference type="ARBA" id="ARBA00023015"/>
    </source>
</evidence>
<reference evidence="5" key="1">
    <citation type="submission" date="2023-07" db="EMBL/GenBank/DDBJ databases">
        <title>Sorghum-associated microbial communities from plants grown in Nebraska, USA.</title>
        <authorList>
            <person name="Schachtman D."/>
        </authorList>
    </citation>
    <scope>NUCLEOTIDE SEQUENCE</scope>
    <source>
        <strain evidence="5">DS3754</strain>
    </source>
</reference>
<dbReference type="SMART" id="SM00344">
    <property type="entry name" value="HTH_ASNC"/>
    <property type="match status" value="1"/>
</dbReference>
<protein>
    <submittedName>
        <fullName evidence="5">Lrp/AsnC family leucine-responsive transcriptional regulator</fullName>
    </submittedName>
</protein>
<dbReference type="InterPro" id="IPR036388">
    <property type="entry name" value="WH-like_DNA-bd_sf"/>
</dbReference>
<dbReference type="SUPFAM" id="SSF54909">
    <property type="entry name" value="Dimeric alpha+beta barrel"/>
    <property type="match status" value="1"/>
</dbReference>
<dbReference type="GO" id="GO:0006355">
    <property type="term" value="P:regulation of DNA-templated transcription"/>
    <property type="evidence" value="ECO:0007669"/>
    <property type="project" value="UniProtKB-ARBA"/>
</dbReference>
<dbReference type="Proteomes" id="UP001242045">
    <property type="component" value="Unassembled WGS sequence"/>
</dbReference>
<dbReference type="InterPro" id="IPR000485">
    <property type="entry name" value="AsnC-type_HTH_dom"/>
</dbReference>
<keyword evidence="2" id="KW-0238">DNA-binding</keyword>
<dbReference type="PANTHER" id="PTHR30154:SF53">
    <property type="entry name" value="HTH-TYPE TRANSCRIPTIONAL REGULATOR LRPC"/>
    <property type="match status" value="1"/>
</dbReference>
<dbReference type="GO" id="GO:0005829">
    <property type="term" value="C:cytosol"/>
    <property type="evidence" value="ECO:0007669"/>
    <property type="project" value="TreeGrafter"/>
</dbReference>
<gene>
    <name evidence="5" type="ORF">J2W31_000508</name>
</gene>
<dbReference type="PROSITE" id="PS00519">
    <property type="entry name" value="HTH_ASNC_1"/>
    <property type="match status" value="1"/>
</dbReference>
<dbReference type="InterPro" id="IPR019888">
    <property type="entry name" value="Tscrpt_reg_AsnC-like"/>
</dbReference>
<dbReference type="InterPro" id="IPR019885">
    <property type="entry name" value="Tscrpt_reg_HTH_AsnC-type_CS"/>
</dbReference>
<dbReference type="Pfam" id="PF01037">
    <property type="entry name" value="AsnC_trans_reg"/>
    <property type="match status" value="1"/>
</dbReference>
<dbReference type="AlphaFoldDB" id="A0AAW8CM97"/>
<dbReference type="Gene3D" id="3.30.70.920">
    <property type="match status" value="1"/>
</dbReference>
<dbReference type="Pfam" id="PF13412">
    <property type="entry name" value="HTH_24"/>
    <property type="match status" value="1"/>
</dbReference>
<proteinExistence type="predicted"/>
<keyword evidence="1" id="KW-0805">Transcription regulation</keyword>
<dbReference type="Gene3D" id="1.10.10.10">
    <property type="entry name" value="Winged helix-like DNA-binding domain superfamily/Winged helix DNA-binding domain"/>
    <property type="match status" value="1"/>
</dbReference>
<comment type="caution">
    <text evidence="5">The sequence shown here is derived from an EMBL/GenBank/DDBJ whole genome shotgun (WGS) entry which is preliminary data.</text>
</comment>
<evidence type="ECO:0000313" key="6">
    <source>
        <dbReference type="Proteomes" id="UP001242045"/>
    </source>
</evidence>
<evidence type="ECO:0000256" key="2">
    <source>
        <dbReference type="ARBA" id="ARBA00023125"/>
    </source>
</evidence>
<dbReference type="CDD" id="cd00090">
    <property type="entry name" value="HTH_ARSR"/>
    <property type="match status" value="1"/>
</dbReference>
<evidence type="ECO:0000259" key="4">
    <source>
        <dbReference type="PROSITE" id="PS50956"/>
    </source>
</evidence>
<dbReference type="GO" id="GO:0043565">
    <property type="term" value="F:sequence-specific DNA binding"/>
    <property type="evidence" value="ECO:0007669"/>
    <property type="project" value="InterPro"/>
</dbReference>